<gene>
    <name evidence="4" type="ORF">HDF12_001426</name>
</gene>
<dbReference type="PROSITE" id="PS51186">
    <property type="entry name" value="GNAT"/>
    <property type="match status" value="1"/>
</dbReference>
<dbReference type="Gene3D" id="3.40.630.30">
    <property type="match status" value="1"/>
</dbReference>
<proteinExistence type="predicted"/>
<evidence type="ECO:0000256" key="2">
    <source>
        <dbReference type="ARBA" id="ARBA00023315"/>
    </source>
</evidence>
<dbReference type="EC" id="2.3.1.267" evidence="4"/>
<feature type="domain" description="N-acetyltransferase" evidence="3">
    <location>
        <begin position="6"/>
        <end position="162"/>
    </location>
</feature>
<protein>
    <submittedName>
        <fullName evidence="4">Ribosomal-protein-alanine N-acetyltransferase</fullName>
        <ecNumber evidence="4">2.3.1.267</ecNumber>
    </submittedName>
</protein>
<evidence type="ECO:0000313" key="4">
    <source>
        <dbReference type="EMBL" id="NYF51061.1"/>
    </source>
</evidence>
<dbReference type="EMBL" id="JACCCV010000001">
    <property type="protein sequence ID" value="NYF51061.1"/>
    <property type="molecule type" value="Genomic_DNA"/>
</dbReference>
<keyword evidence="1 4" id="KW-0808">Transferase</keyword>
<dbReference type="InterPro" id="IPR016181">
    <property type="entry name" value="Acyl_CoA_acyltransferase"/>
</dbReference>
<organism evidence="4 5">
    <name type="scientific">Tunturiibacter lichenicola</name>
    <dbReference type="NCBI Taxonomy" id="2051959"/>
    <lineage>
        <taxon>Bacteria</taxon>
        <taxon>Pseudomonadati</taxon>
        <taxon>Acidobacteriota</taxon>
        <taxon>Terriglobia</taxon>
        <taxon>Terriglobales</taxon>
        <taxon>Acidobacteriaceae</taxon>
        <taxon>Tunturiibacter</taxon>
    </lineage>
</organism>
<dbReference type="AlphaFoldDB" id="A0A7Y9NKJ7"/>
<reference evidence="4 5" key="1">
    <citation type="submission" date="2020-07" db="EMBL/GenBank/DDBJ databases">
        <title>Genomic Encyclopedia of Type Strains, Phase IV (KMG-V): Genome sequencing to study the core and pangenomes of soil and plant-associated prokaryotes.</title>
        <authorList>
            <person name="Whitman W."/>
        </authorList>
    </citation>
    <scope>NUCLEOTIDE SEQUENCE [LARGE SCALE GENOMIC DNA]</scope>
    <source>
        <strain evidence="4 5">M8UP30</strain>
    </source>
</reference>
<evidence type="ECO:0000256" key="1">
    <source>
        <dbReference type="ARBA" id="ARBA00022679"/>
    </source>
</evidence>
<dbReference type="InterPro" id="IPR050832">
    <property type="entry name" value="Bact_Acetyltransf"/>
</dbReference>
<comment type="caution">
    <text evidence="4">The sequence shown here is derived from an EMBL/GenBank/DDBJ whole genome shotgun (WGS) entry which is preliminary data.</text>
</comment>
<keyword evidence="2 4" id="KW-0012">Acyltransferase</keyword>
<dbReference type="SUPFAM" id="SSF55729">
    <property type="entry name" value="Acyl-CoA N-acyltransferases (Nat)"/>
    <property type="match status" value="1"/>
</dbReference>
<sequence>MSSAKYRVRSGRAEDFVGVIRLERATPDAPHWAEAEYAAIVGADRSSEVAVTRCLFVAESDAGLLGFAVGKVLVSGAVRLAELESVAVSASARRVGVGRALCGGVICWCRERGAKEMELEVRAGSGGAVALYRGLGFAVVGQRDNYYHDPTEDALLMQLKLAGDE</sequence>
<dbReference type="GO" id="GO:0008999">
    <property type="term" value="F:protein-N-terminal-alanine acetyltransferase activity"/>
    <property type="evidence" value="ECO:0007669"/>
    <property type="project" value="UniProtKB-EC"/>
</dbReference>
<dbReference type="CDD" id="cd04301">
    <property type="entry name" value="NAT_SF"/>
    <property type="match status" value="1"/>
</dbReference>
<evidence type="ECO:0000259" key="3">
    <source>
        <dbReference type="PROSITE" id="PS51186"/>
    </source>
</evidence>
<dbReference type="InterPro" id="IPR000182">
    <property type="entry name" value="GNAT_dom"/>
</dbReference>
<accession>A0A7Y9NKJ7</accession>
<dbReference type="Proteomes" id="UP000534186">
    <property type="component" value="Unassembled WGS sequence"/>
</dbReference>
<dbReference type="PANTHER" id="PTHR43877">
    <property type="entry name" value="AMINOALKYLPHOSPHONATE N-ACETYLTRANSFERASE-RELATED-RELATED"/>
    <property type="match status" value="1"/>
</dbReference>
<dbReference type="Pfam" id="PF00583">
    <property type="entry name" value="Acetyltransf_1"/>
    <property type="match status" value="1"/>
</dbReference>
<name>A0A7Y9NKJ7_9BACT</name>
<evidence type="ECO:0000313" key="5">
    <source>
        <dbReference type="Proteomes" id="UP000534186"/>
    </source>
</evidence>